<sequence length="157" mass="17693">MSDRSVLELLATHPFTADLSEEQQAQLAACARIAHFEPDEYLLREGQPATAFYLIVSGLVSIEVFVPGHGPRPLQTVEGGSAVGWSWMLAPSRWEFDARALERTTAVVFDAERLRALFLEDCCLGLRLVQRLLFIITERLRAARLQLLDLYGPPRER</sequence>
<gene>
    <name evidence="1" type="ORF">ENP47_02530</name>
</gene>
<name>A0A7C1K341_THERO</name>
<dbReference type="Pfam" id="PF00027">
    <property type="entry name" value="cNMP_binding"/>
    <property type="match status" value="1"/>
</dbReference>
<protein>
    <submittedName>
        <fullName evidence="1">Cyclic nucleotide-binding domain-containing protein</fullName>
    </submittedName>
</protein>
<dbReference type="InterPro" id="IPR014710">
    <property type="entry name" value="RmlC-like_jellyroll"/>
</dbReference>
<dbReference type="PANTHER" id="PTHR24567">
    <property type="entry name" value="CRP FAMILY TRANSCRIPTIONAL REGULATORY PROTEIN"/>
    <property type="match status" value="1"/>
</dbReference>
<dbReference type="AlphaFoldDB" id="A0A7C1K341"/>
<dbReference type="InterPro" id="IPR018490">
    <property type="entry name" value="cNMP-bd_dom_sf"/>
</dbReference>
<dbReference type="SUPFAM" id="SSF51206">
    <property type="entry name" value="cAMP-binding domain-like"/>
    <property type="match status" value="1"/>
</dbReference>
<organism evidence="1">
    <name type="scientific">Thermomicrobium roseum</name>
    <dbReference type="NCBI Taxonomy" id="500"/>
    <lineage>
        <taxon>Bacteria</taxon>
        <taxon>Pseudomonadati</taxon>
        <taxon>Thermomicrobiota</taxon>
        <taxon>Thermomicrobia</taxon>
        <taxon>Thermomicrobiales</taxon>
        <taxon>Thermomicrobiaceae</taxon>
        <taxon>Thermomicrobium</taxon>
    </lineage>
</organism>
<evidence type="ECO:0000313" key="1">
    <source>
        <dbReference type="EMBL" id="HEF64471.1"/>
    </source>
</evidence>
<dbReference type="GO" id="GO:0003700">
    <property type="term" value="F:DNA-binding transcription factor activity"/>
    <property type="evidence" value="ECO:0007669"/>
    <property type="project" value="TreeGrafter"/>
</dbReference>
<dbReference type="PANTHER" id="PTHR24567:SF74">
    <property type="entry name" value="HTH-TYPE TRANSCRIPTIONAL REGULATOR ARCR"/>
    <property type="match status" value="1"/>
</dbReference>
<comment type="caution">
    <text evidence="1">The sequence shown here is derived from an EMBL/GenBank/DDBJ whole genome shotgun (WGS) entry which is preliminary data.</text>
</comment>
<dbReference type="PROSITE" id="PS50042">
    <property type="entry name" value="CNMP_BINDING_3"/>
    <property type="match status" value="1"/>
</dbReference>
<dbReference type="GO" id="GO:0005829">
    <property type="term" value="C:cytosol"/>
    <property type="evidence" value="ECO:0007669"/>
    <property type="project" value="TreeGrafter"/>
</dbReference>
<dbReference type="CDD" id="cd00038">
    <property type="entry name" value="CAP_ED"/>
    <property type="match status" value="1"/>
</dbReference>
<reference evidence="1" key="1">
    <citation type="journal article" date="2020" name="mSystems">
        <title>Genome- and Community-Level Interaction Insights into Carbon Utilization and Element Cycling Functions of Hydrothermarchaeota in Hydrothermal Sediment.</title>
        <authorList>
            <person name="Zhou Z."/>
            <person name="Liu Y."/>
            <person name="Xu W."/>
            <person name="Pan J."/>
            <person name="Luo Z.H."/>
            <person name="Li M."/>
        </authorList>
    </citation>
    <scope>NUCLEOTIDE SEQUENCE [LARGE SCALE GENOMIC DNA]</scope>
    <source>
        <strain evidence="1">SpSt-222</strain>
    </source>
</reference>
<dbReference type="InterPro" id="IPR050397">
    <property type="entry name" value="Env_Response_Regulators"/>
</dbReference>
<proteinExistence type="predicted"/>
<dbReference type="InterPro" id="IPR000595">
    <property type="entry name" value="cNMP-bd_dom"/>
</dbReference>
<dbReference type="SMART" id="SM00100">
    <property type="entry name" value="cNMP"/>
    <property type="match status" value="1"/>
</dbReference>
<accession>A0A7C1K341</accession>
<dbReference type="EMBL" id="DSJL01000007">
    <property type="protein sequence ID" value="HEF64471.1"/>
    <property type="molecule type" value="Genomic_DNA"/>
</dbReference>
<dbReference type="Gene3D" id="2.60.120.10">
    <property type="entry name" value="Jelly Rolls"/>
    <property type="match status" value="1"/>
</dbReference>